<keyword evidence="7" id="KW-1185">Reference proteome</keyword>
<dbReference type="Pfam" id="PF06839">
    <property type="entry name" value="Zn_ribbon_GRF"/>
    <property type="match status" value="1"/>
</dbReference>
<evidence type="ECO:0000259" key="5">
    <source>
        <dbReference type="PROSITE" id="PS51999"/>
    </source>
</evidence>
<dbReference type="Proteomes" id="UP001341840">
    <property type="component" value="Unassembled WGS sequence"/>
</dbReference>
<organism evidence="6 7">
    <name type="scientific">Stylosanthes scabra</name>
    <dbReference type="NCBI Taxonomy" id="79078"/>
    <lineage>
        <taxon>Eukaryota</taxon>
        <taxon>Viridiplantae</taxon>
        <taxon>Streptophyta</taxon>
        <taxon>Embryophyta</taxon>
        <taxon>Tracheophyta</taxon>
        <taxon>Spermatophyta</taxon>
        <taxon>Magnoliopsida</taxon>
        <taxon>eudicotyledons</taxon>
        <taxon>Gunneridae</taxon>
        <taxon>Pentapetalae</taxon>
        <taxon>rosids</taxon>
        <taxon>fabids</taxon>
        <taxon>Fabales</taxon>
        <taxon>Fabaceae</taxon>
        <taxon>Papilionoideae</taxon>
        <taxon>50 kb inversion clade</taxon>
        <taxon>dalbergioids sensu lato</taxon>
        <taxon>Dalbergieae</taxon>
        <taxon>Pterocarpus clade</taxon>
        <taxon>Stylosanthes</taxon>
    </lineage>
</organism>
<comment type="caution">
    <text evidence="6">The sequence shown here is derived from an EMBL/GenBank/DDBJ whole genome shotgun (WGS) entry which is preliminary data.</text>
</comment>
<gene>
    <name evidence="6" type="ORF">PIB30_063160</name>
</gene>
<reference evidence="6 7" key="1">
    <citation type="journal article" date="2023" name="Plants (Basel)">
        <title>Bridging the Gap: Combining Genomics and Transcriptomics Approaches to Understand Stylosanthes scabra, an Orphan Legume from the Brazilian Caatinga.</title>
        <authorList>
            <person name="Ferreira-Neto J.R.C."/>
            <person name="da Silva M.D."/>
            <person name="Binneck E."/>
            <person name="de Melo N.F."/>
            <person name="da Silva R.H."/>
            <person name="de Melo A.L.T.M."/>
            <person name="Pandolfi V."/>
            <person name="Bustamante F.O."/>
            <person name="Brasileiro-Vidal A.C."/>
            <person name="Benko-Iseppon A.M."/>
        </authorList>
    </citation>
    <scope>NUCLEOTIDE SEQUENCE [LARGE SCALE GENOMIC DNA]</scope>
    <source>
        <tissue evidence="6">Leaves</tissue>
    </source>
</reference>
<dbReference type="PANTHER" id="PTHR33248">
    <property type="entry name" value="ZINC ION-BINDING PROTEIN"/>
    <property type="match status" value="1"/>
</dbReference>
<evidence type="ECO:0000313" key="7">
    <source>
        <dbReference type="Proteomes" id="UP001341840"/>
    </source>
</evidence>
<keyword evidence="3" id="KW-0862">Zinc</keyword>
<protein>
    <recommendedName>
        <fullName evidence="5">GRF-type domain-containing protein</fullName>
    </recommendedName>
</protein>
<dbReference type="InterPro" id="IPR010666">
    <property type="entry name" value="Znf_GRF"/>
</dbReference>
<sequence>MESDGCSPTSRRSAGGGMGFFAAKAGDESDRAPPKCHCGVYAVLYLLKTPSNPNRLFFGCLFFKIRERHCKFFLWLDKHVAKFGRADEVKACREEHDDVEVQFVRLKIETQAEVTNWGIDL</sequence>
<evidence type="ECO:0000313" key="6">
    <source>
        <dbReference type="EMBL" id="MED6186062.1"/>
    </source>
</evidence>
<keyword evidence="1" id="KW-0479">Metal-binding</keyword>
<feature type="domain" description="GRF-type" evidence="5">
    <location>
        <begin position="36"/>
        <end position="79"/>
    </location>
</feature>
<keyword evidence="2 4" id="KW-0863">Zinc-finger</keyword>
<evidence type="ECO:0000256" key="1">
    <source>
        <dbReference type="ARBA" id="ARBA00022723"/>
    </source>
</evidence>
<dbReference type="PROSITE" id="PS51999">
    <property type="entry name" value="ZF_GRF"/>
    <property type="match status" value="1"/>
</dbReference>
<dbReference type="EMBL" id="JASCZI010181840">
    <property type="protein sequence ID" value="MED6186062.1"/>
    <property type="molecule type" value="Genomic_DNA"/>
</dbReference>
<evidence type="ECO:0000256" key="2">
    <source>
        <dbReference type="ARBA" id="ARBA00022771"/>
    </source>
</evidence>
<proteinExistence type="predicted"/>
<evidence type="ECO:0000256" key="4">
    <source>
        <dbReference type="PROSITE-ProRule" id="PRU01343"/>
    </source>
</evidence>
<accession>A0ABU6WJQ3</accession>
<evidence type="ECO:0000256" key="3">
    <source>
        <dbReference type="ARBA" id="ARBA00022833"/>
    </source>
</evidence>
<name>A0ABU6WJQ3_9FABA</name>